<dbReference type="AlphaFoldDB" id="A0A4Y2I6N3"/>
<evidence type="ECO:0000313" key="2">
    <source>
        <dbReference type="Proteomes" id="UP000499080"/>
    </source>
</evidence>
<dbReference type="EMBL" id="BGPR01002408">
    <property type="protein sequence ID" value="GBM72919.1"/>
    <property type="molecule type" value="Genomic_DNA"/>
</dbReference>
<evidence type="ECO:0000313" key="1">
    <source>
        <dbReference type="EMBL" id="GBM72919.1"/>
    </source>
</evidence>
<comment type="caution">
    <text evidence="1">The sequence shown here is derived from an EMBL/GenBank/DDBJ whole genome shotgun (WGS) entry which is preliminary data.</text>
</comment>
<protein>
    <submittedName>
        <fullName evidence="1">Uncharacterized protein</fullName>
    </submittedName>
</protein>
<dbReference type="Proteomes" id="UP000499080">
    <property type="component" value="Unassembled WGS sequence"/>
</dbReference>
<accession>A0A4Y2I6N3</accession>
<proteinExistence type="predicted"/>
<reference evidence="1 2" key="1">
    <citation type="journal article" date="2019" name="Sci. Rep.">
        <title>Orb-weaving spider Araneus ventricosus genome elucidates the spidroin gene catalogue.</title>
        <authorList>
            <person name="Kono N."/>
            <person name="Nakamura H."/>
            <person name="Ohtoshi R."/>
            <person name="Moran D.A.P."/>
            <person name="Shinohara A."/>
            <person name="Yoshida Y."/>
            <person name="Fujiwara M."/>
            <person name="Mori M."/>
            <person name="Tomita M."/>
            <person name="Arakawa K."/>
        </authorList>
    </citation>
    <scope>NUCLEOTIDE SEQUENCE [LARGE SCALE GENOMIC DNA]</scope>
</reference>
<keyword evidence="2" id="KW-1185">Reference proteome</keyword>
<name>A0A4Y2I6N3_ARAVE</name>
<gene>
    <name evidence="1" type="ORF">AVEN_68497_1</name>
</gene>
<organism evidence="1 2">
    <name type="scientific">Araneus ventricosus</name>
    <name type="common">Orbweaver spider</name>
    <name type="synonym">Epeira ventricosa</name>
    <dbReference type="NCBI Taxonomy" id="182803"/>
    <lineage>
        <taxon>Eukaryota</taxon>
        <taxon>Metazoa</taxon>
        <taxon>Ecdysozoa</taxon>
        <taxon>Arthropoda</taxon>
        <taxon>Chelicerata</taxon>
        <taxon>Arachnida</taxon>
        <taxon>Araneae</taxon>
        <taxon>Araneomorphae</taxon>
        <taxon>Entelegynae</taxon>
        <taxon>Araneoidea</taxon>
        <taxon>Araneidae</taxon>
        <taxon>Araneus</taxon>
    </lineage>
</organism>
<sequence>MVSESVAIQYTQKREGVENDVCGHAVETGIVHCNRSVSQFVTESAIGRVVPFLPFRSRSNKRIRSSPQFAKREKHCPEYNISFPSIDLRKKILNVFLLQKFFSGA</sequence>